<evidence type="ECO:0000313" key="2">
    <source>
        <dbReference type="Proteomes" id="UP000705508"/>
    </source>
</evidence>
<dbReference type="AlphaFoldDB" id="A0A938XB57"/>
<proteinExistence type="predicted"/>
<reference evidence="1" key="2">
    <citation type="journal article" date="2021" name="Sci. Rep.">
        <title>The distribution of antibiotic resistance genes in chicken gut microbiota commensals.</title>
        <authorList>
            <person name="Juricova H."/>
            <person name="Matiasovicova J."/>
            <person name="Kubasova T."/>
            <person name="Cejkova D."/>
            <person name="Rychlik I."/>
        </authorList>
    </citation>
    <scope>NUCLEOTIDE SEQUENCE</scope>
    <source>
        <strain evidence="1">An582</strain>
    </source>
</reference>
<dbReference type="EMBL" id="JACJKS010000002">
    <property type="protein sequence ID" value="MBM6947443.1"/>
    <property type="molecule type" value="Genomic_DNA"/>
</dbReference>
<gene>
    <name evidence="1" type="ORF">H6A20_02025</name>
</gene>
<comment type="caution">
    <text evidence="1">The sequence shown here is derived from an EMBL/GenBank/DDBJ whole genome shotgun (WGS) entry which is preliminary data.</text>
</comment>
<dbReference type="Proteomes" id="UP000705508">
    <property type="component" value="Unassembled WGS sequence"/>
</dbReference>
<accession>A0A938XB57</accession>
<organism evidence="1 2">
    <name type="scientific">Mordavella massiliensis</name>
    <dbReference type="NCBI Taxonomy" id="1871024"/>
    <lineage>
        <taxon>Bacteria</taxon>
        <taxon>Bacillati</taxon>
        <taxon>Bacillota</taxon>
        <taxon>Clostridia</taxon>
        <taxon>Eubacteriales</taxon>
        <taxon>Clostridiaceae</taxon>
        <taxon>Mordavella</taxon>
    </lineage>
</organism>
<protein>
    <submittedName>
        <fullName evidence="1">YcxB family protein</fullName>
    </submittedName>
</protein>
<reference evidence="1" key="1">
    <citation type="submission" date="2020-08" db="EMBL/GenBank/DDBJ databases">
        <authorList>
            <person name="Cejkova D."/>
            <person name="Kubasova T."/>
            <person name="Jahodarova E."/>
            <person name="Rychlik I."/>
        </authorList>
    </citation>
    <scope>NUCLEOTIDE SEQUENCE</scope>
    <source>
        <strain evidence="1">An582</strain>
    </source>
</reference>
<evidence type="ECO:0000313" key="1">
    <source>
        <dbReference type="EMBL" id="MBM6947443.1"/>
    </source>
</evidence>
<name>A0A938XB57_9CLOT</name>
<sequence>METVLFYMEYSESLKIVNEMYTALYKYRNTKAWGPFKTGDIRGRAQESARKRWAELKRISRRERTVKVSFYEDCFTCETGDVHQEFRYDEIEGIYETDTTLALVAEKKRKKDGFIALKKGSVKGHSLGDLKEFLVRKCTKAGGSVTYL</sequence>